<proteinExistence type="predicted"/>
<dbReference type="EMBL" id="ML170158">
    <property type="protein sequence ID" value="TDL27996.1"/>
    <property type="molecule type" value="Genomic_DNA"/>
</dbReference>
<accession>A0A4Y7QKV8</accession>
<dbReference type="OrthoDB" id="3063780at2759"/>
<dbReference type="InterPro" id="IPR027796">
    <property type="entry name" value="OTT_1508_deam-like"/>
</dbReference>
<organism evidence="1 2">
    <name type="scientific">Rickenella mellea</name>
    <dbReference type="NCBI Taxonomy" id="50990"/>
    <lineage>
        <taxon>Eukaryota</taxon>
        <taxon>Fungi</taxon>
        <taxon>Dikarya</taxon>
        <taxon>Basidiomycota</taxon>
        <taxon>Agaricomycotina</taxon>
        <taxon>Agaricomycetes</taxon>
        <taxon>Hymenochaetales</taxon>
        <taxon>Rickenellaceae</taxon>
        <taxon>Rickenella</taxon>
    </lineage>
</organism>
<name>A0A4Y7QKV8_9AGAM</name>
<dbReference type="VEuPathDB" id="FungiDB:BD410DRAFT_824755"/>
<evidence type="ECO:0000313" key="2">
    <source>
        <dbReference type="Proteomes" id="UP000294933"/>
    </source>
</evidence>
<dbReference type="AlphaFoldDB" id="A0A4Y7QKV8"/>
<reference evidence="1 2" key="1">
    <citation type="submission" date="2018-06" db="EMBL/GenBank/DDBJ databases">
        <title>A transcriptomic atlas of mushroom development highlights an independent origin of complex multicellularity.</title>
        <authorList>
            <consortium name="DOE Joint Genome Institute"/>
            <person name="Krizsan K."/>
            <person name="Almasi E."/>
            <person name="Merenyi Z."/>
            <person name="Sahu N."/>
            <person name="Viragh M."/>
            <person name="Koszo T."/>
            <person name="Mondo S."/>
            <person name="Kiss B."/>
            <person name="Balint B."/>
            <person name="Kues U."/>
            <person name="Barry K."/>
            <person name="Hegedus J.C."/>
            <person name="Henrissat B."/>
            <person name="Johnson J."/>
            <person name="Lipzen A."/>
            <person name="Ohm R."/>
            <person name="Nagy I."/>
            <person name="Pangilinan J."/>
            <person name="Yan J."/>
            <person name="Xiong Y."/>
            <person name="Grigoriev I.V."/>
            <person name="Hibbett D.S."/>
            <person name="Nagy L.G."/>
        </authorList>
    </citation>
    <scope>NUCLEOTIDE SEQUENCE [LARGE SCALE GENOMIC DNA]</scope>
    <source>
        <strain evidence="1 2">SZMC22713</strain>
    </source>
</reference>
<evidence type="ECO:0000313" key="1">
    <source>
        <dbReference type="EMBL" id="TDL27996.1"/>
    </source>
</evidence>
<protein>
    <submittedName>
        <fullName evidence="1">Uncharacterized protein</fullName>
    </submittedName>
</protein>
<keyword evidence="2" id="KW-1185">Reference proteome</keyword>
<dbReference type="Pfam" id="PF14441">
    <property type="entry name" value="OTT_1508_deam"/>
    <property type="match status" value="1"/>
</dbReference>
<gene>
    <name evidence="1" type="ORF">BD410DRAFT_824755</name>
</gene>
<dbReference type="Proteomes" id="UP000294933">
    <property type="component" value="Unassembled WGS sequence"/>
</dbReference>
<sequence length="540" mass="60487">MCGERSNFTGTCVFPGSSLGHNYPRGLSIRVKRRMRNFESYTTLVVTAFGQSTALTSDDNISESLFGPFILLTARVAASLDRSASHPIRFHDGETQLLEKLGYSAHDHPDQLDVLSYSNRTLRTKEENEEIRLLDTIAVCLSTGNLGNVVATSFETGTEGTTLYIARNVPATAKEKEFAGEFLREISNKESTIEKVLDVILKGNIEIIRRRLGKLVECLDYLNFPKQLREYGKSEEFVPETEFGKPYTLEIVCQKLGLAKKDDKTVKHTVEILSALYNAIKSLAKSIQAAPQARDLLRLDGICDVLLKSRFMLTPSPELERLDRRLNKVCQCISGVEVLLNAMKKRTNEGKKIEMIWVPNPEDKPGSVTVGELEAAIKAVVPNGDNTNIKRLAERYAPIWKKTVWPKMHCEIQIAVVLDKKRTSGSKTHRATYAIGCSKRSCLLCILWLEVFSTKIGARYWTSGSHGKPYSAWVLPIYGPSEVRQELCKNIHQRASRFIEWRLTGGSAHDRKYSEDYRSGSGSDDDIHLRNFMGSGGGSK</sequence>